<sequence length="205" mass="22627">MMGFYNDVVLPRLCHMAMRNRHFAPYRRRVLSGTQGEVLEIGIGSGLNLPFYGPHVRAIHGLEPSPQLVRIARRAAEHSAGRVTLIEGSAEAIPFDDKSLDTIVTTWTLCSIPHAGRALAEVRRVLKPGGQLLFVEHGLGPDATVAQWQHRLTPLWSQVSGGCHLDRPIQALIAQAGFDCTHLETGYMKGPKPMTYMYEGRAVPK</sequence>
<organism evidence="2 3">
    <name type="scientific">Salinisphaera orenii MK-B5</name>
    <dbReference type="NCBI Taxonomy" id="856730"/>
    <lineage>
        <taxon>Bacteria</taxon>
        <taxon>Pseudomonadati</taxon>
        <taxon>Pseudomonadota</taxon>
        <taxon>Gammaproteobacteria</taxon>
        <taxon>Salinisphaerales</taxon>
        <taxon>Salinisphaeraceae</taxon>
        <taxon>Salinisphaera</taxon>
    </lineage>
</organism>
<keyword evidence="2" id="KW-0489">Methyltransferase</keyword>
<dbReference type="InterPro" id="IPR029063">
    <property type="entry name" value="SAM-dependent_MTases_sf"/>
</dbReference>
<dbReference type="PANTHER" id="PTHR45036">
    <property type="entry name" value="METHYLTRANSFERASE LIKE 7B"/>
    <property type="match status" value="1"/>
</dbReference>
<proteinExistence type="predicted"/>
<dbReference type="GO" id="GO:0008757">
    <property type="term" value="F:S-adenosylmethionine-dependent methyltransferase activity"/>
    <property type="evidence" value="ECO:0007669"/>
    <property type="project" value="InterPro"/>
</dbReference>
<feature type="domain" description="Methyltransferase type 11" evidence="1">
    <location>
        <begin position="39"/>
        <end position="134"/>
    </location>
</feature>
<keyword evidence="2" id="KW-0808">Transferase</keyword>
<reference evidence="2 3" key="1">
    <citation type="submission" date="2013-10" db="EMBL/GenBank/DDBJ databases">
        <title>Salinisphaera orenii MK-B5 Genome Sequencing.</title>
        <authorList>
            <person name="Lai Q."/>
            <person name="Li C."/>
            <person name="Shao Z."/>
        </authorList>
    </citation>
    <scope>NUCLEOTIDE SEQUENCE [LARGE SCALE GENOMIC DNA]</scope>
    <source>
        <strain evidence="2 3">MK-B5</strain>
    </source>
</reference>
<evidence type="ECO:0000313" key="2">
    <source>
        <dbReference type="EMBL" id="ROO30534.1"/>
    </source>
</evidence>
<dbReference type="PANTHER" id="PTHR45036:SF1">
    <property type="entry name" value="METHYLTRANSFERASE LIKE 7A"/>
    <property type="match status" value="1"/>
</dbReference>
<gene>
    <name evidence="2" type="ORF">SAOR_01660</name>
</gene>
<comment type="caution">
    <text evidence="2">The sequence shown here is derived from an EMBL/GenBank/DDBJ whole genome shotgun (WGS) entry which is preliminary data.</text>
</comment>
<dbReference type="EMBL" id="AYKH01000001">
    <property type="protein sequence ID" value="ROO30534.1"/>
    <property type="molecule type" value="Genomic_DNA"/>
</dbReference>
<keyword evidence="3" id="KW-1185">Reference proteome</keyword>
<accession>A0A423PY74</accession>
<dbReference type="Pfam" id="PF08241">
    <property type="entry name" value="Methyltransf_11"/>
    <property type="match status" value="1"/>
</dbReference>
<dbReference type="InterPro" id="IPR013216">
    <property type="entry name" value="Methyltransf_11"/>
</dbReference>
<dbReference type="CDD" id="cd02440">
    <property type="entry name" value="AdoMet_MTases"/>
    <property type="match status" value="1"/>
</dbReference>
<name>A0A423PY74_9GAMM</name>
<evidence type="ECO:0000313" key="3">
    <source>
        <dbReference type="Proteomes" id="UP000283993"/>
    </source>
</evidence>
<protein>
    <submittedName>
        <fullName evidence="2">Methyltransferase</fullName>
    </submittedName>
</protein>
<dbReference type="GO" id="GO:0032259">
    <property type="term" value="P:methylation"/>
    <property type="evidence" value="ECO:0007669"/>
    <property type="project" value="UniProtKB-KW"/>
</dbReference>
<dbReference type="SUPFAM" id="SSF53335">
    <property type="entry name" value="S-adenosyl-L-methionine-dependent methyltransferases"/>
    <property type="match status" value="1"/>
</dbReference>
<dbReference type="Gene3D" id="3.40.50.150">
    <property type="entry name" value="Vaccinia Virus protein VP39"/>
    <property type="match status" value="1"/>
</dbReference>
<dbReference type="InterPro" id="IPR052356">
    <property type="entry name" value="Thiol_S-MT"/>
</dbReference>
<evidence type="ECO:0000259" key="1">
    <source>
        <dbReference type="Pfam" id="PF08241"/>
    </source>
</evidence>
<dbReference type="Proteomes" id="UP000283993">
    <property type="component" value="Unassembled WGS sequence"/>
</dbReference>
<dbReference type="AlphaFoldDB" id="A0A423PY74"/>